<dbReference type="Proteomes" id="UP000320762">
    <property type="component" value="Unassembled WGS sequence"/>
</dbReference>
<organism evidence="1 2">
    <name type="scientific">Schizophyllum amplum</name>
    <dbReference type="NCBI Taxonomy" id="97359"/>
    <lineage>
        <taxon>Eukaryota</taxon>
        <taxon>Fungi</taxon>
        <taxon>Dikarya</taxon>
        <taxon>Basidiomycota</taxon>
        <taxon>Agaricomycotina</taxon>
        <taxon>Agaricomycetes</taxon>
        <taxon>Agaricomycetidae</taxon>
        <taxon>Agaricales</taxon>
        <taxon>Schizophyllaceae</taxon>
        <taxon>Schizophyllum</taxon>
    </lineage>
</organism>
<proteinExistence type="predicted"/>
<gene>
    <name evidence="1" type="ORF">BD626DRAFT_490731</name>
</gene>
<comment type="caution">
    <text evidence="1">The sequence shown here is derived from an EMBL/GenBank/DDBJ whole genome shotgun (WGS) entry which is preliminary data.</text>
</comment>
<evidence type="ECO:0000313" key="1">
    <source>
        <dbReference type="EMBL" id="TRM65049.1"/>
    </source>
</evidence>
<evidence type="ECO:0000313" key="2">
    <source>
        <dbReference type="Proteomes" id="UP000320762"/>
    </source>
</evidence>
<feature type="non-terminal residue" evidence="1">
    <location>
        <position position="75"/>
    </location>
</feature>
<dbReference type="AlphaFoldDB" id="A0A550CJU1"/>
<reference evidence="1 2" key="1">
    <citation type="journal article" date="2019" name="New Phytol.">
        <title>Comparative genomics reveals unique wood-decay strategies and fruiting body development in the Schizophyllaceae.</title>
        <authorList>
            <person name="Almasi E."/>
            <person name="Sahu N."/>
            <person name="Krizsan K."/>
            <person name="Balint B."/>
            <person name="Kovacs G.M."/>
            <person name="Kiss B."/>
            <person name="Cseklye J."/>
            <person name="Drula E."/>
            <person name="Henrissat B."/>
            <person name="Nagy I."/>
            <person name="Chovatia M."/>
            <person name="Adam C."/>
            <person name="LaButti K."/>
            <person name="Lipzen A."/>
            <person name="Riley R."/>
            <person name="Grigoriev I.V."/>
            <person name="Nagy L.G."/>
        </authorList>
    </citation>
    <scope>NUCLEOTIDE SEQUENCE [LARGE SCALE GENOMIC DNA]</scope>
    <source>
        <strain evidence="1 2">NL-1724</strain>
    </source>
</reference>
<sequence>MTYIVNRTWAKDAFERICARPESLTDDEAEELPSKIVAAIARAREALLRNGRPLSESRRDPSSVQVQQAASLYFV</sequence>
<accession>A0A550CJU1</accession>
<name>A0A550CJU1_9AGAR</name>
<dbReference type="EMBL" id="VDMD01000006">
    <property type="protein sequence ID" value="TRM65049.1"/>
    <property type="molecule type" value="Genomic_DNA"/>
</dbReference>
<protein>
    <submittedName>
        <fullName evidence="1">Uncharacterized protein</fullName>
    </submittedName>
</protein>
<keyword evidence="2" id="KW-1185">Reference proteome</keyword>